<accession>A0A3M7SHT6</accession>
<organism evidence="2 3">
    <name type="scientific">Brachionus plicatilis</name>
    <name type="common">Marine rotifer</name>
    <name type="synonym">Brachionus muelleri</name>
    <dbReference type="NCBI Taxonomy" id="10195"/>
    <lineage>
        <taxon>Eukaryota</taxon>
        <taxon>Metazoa</taxon>
        <taxon>Spiralia</taxon>
        <taxon>Gnathifera</taxon>
        <taxon>Rotifera</taxon>
        <taxon>Eurotatoria</taxon>
        <taxon>Monogononta</taxon>
        <taxon>Pseudotrocha</taxon>
        <taxon>Ploima</taxon>
        <taxon>Brachionidae</taxon>
        <taxon>Brachionus</taxon>
    </lineage>
</organism>
<name>A0A3M7SHT6_BRAPC</name>
<protein>
    <submittedName>
        <fullName evidence="2">Uncharacterized protein</fullName>
    </submittedName>
</protein>
<feature type="compositionally biased region" description="Basic and acidic residues" evidence="1">
    <location>
        <begin position="336"/>
        <end position="355"/>
    </location>
</feature>
<reference evidence="2 3" key="1">
    <citation type="journal article" date="2018" name="Sci. Rep.">
        <title>Genomic signatures of local adaptation to the degree of environmental predictability in rotifers.</title>
        <authorList>
            <person name="Franch-Gras L."/>
            <person name="Hahn C."/>
            <person name="Garcia-Roger E.M."/>
            <person name="Carmona M.J."/>
            <person name="Serra M."/>
            <person name="Gomez A."/>
        </authorList>
    </citation>
    <scope>NUCLEOTIDE SEQUENCE [LARGE SCALE GENOMIC DNA]</scope>
    <source>
        <strain evidence="2">HYR1</strain>
    </source>
</reference>
<evidence type="ECO:0000313" key="3">
    <source>
        <dbReference type="Proteomes" id="UP000276133"/>
    </source>
</evidence>
<sequence length="506" mass="58378">MANLFALDNPRHVQLLTQSCLITFYSKEFRDVFDEAHNLLNILKDLNKNDLNKSDKEEEEDSSNSEQKIVKLSNFEILNLDEALEIISNIHKITEEELSMDLKQGVPSKFLEIIMKSPVFYNTSLIPDLSKFRYYSQFKKAQFTETEKILLIMGFNKFKHLPKSECCECIKEHLLPIRSCEDIRKQLNNFSSSEQRQKQLKELLKRQRQIKTKWMHNYNFIKEVHYRCPFDQADHVQLPSQYTIILERIKLANVLRDSKKSLKDRADNDKENEQRTRSQSILSQHIKNLEAIQIEEVISEPEIEIEELSPKVDKSAENLRLNQFQKIRPKITKIASKRERSSSPKKSSQDLDKSDIIILDDESENKNSSSIIITLGSQNEQNNSGSGQTPVVINSQKNNGPIVHNTSQPSFIFPASNLADMFSRPVSMFNPTFIRPMGQHMPVIQQLPIMHQNPPVIIPAGFTGTVLIQPTIHIHSNSKKVNVDKFCKIKPKEKTADISPAKKKKN</sequence>
<keyword evidence="3" id="KW-1185">Reference proteome</keyword>
<dbReference type="OrthoDB" id="6257037at2759"/>
<evidence type="ECO:0000313" key="2">
    <source>
        <dbReference type="EMBL" id="RNA35255.1"/>
    </source>
</evidence>
<dbReference type="Proteomes" id="UP000276133">
    <property type="component" value="Unassembled WGS sequence"/>
</dbReference>
<proteinExistence type="predicted"/>
<feature type="region of interest" description="Disordered" evidence="1">
    <location>
        <begin position="332"/>
        <end position="356"/>
    </location>
</feature>
<gene>
    <name evidence="2" type="ORF">BpHYR1_016313</name>
</gene>
<dbReference type="AlphaFoldDB" id="A0A3M7SHT6"/>
<evidence type="ECO:0000256" key="1">
    <source>
        <dbReference type="SAM" id="MobiDB-lite"/>
    </source>
</evidence>
<dbReference type="EMBL" id="REGN01001351">
    <property type="protein sequence ID" value="RNA35255.1"/>
    <property type="molecule type" value="Genomic_DNA"/>
</dbReference>
<comment type="caution">
    <text evidence="2">The sequence shown here is derived from an EMBL/GenBank/DDBJ whole genome shotgun (WGS) entry which is preliminary data.</text>
</comment>